<evidence type="ECO:0000256" key="6">
    <source>
        <dbReference type="ARBA" id="ARBA00022989"/>
    </source>
</evidence>
<feature type="transmembrane region" description="Helical" evidence="8">
    <location>
        <begin position="252"/>
        <end position="271"/>
    </location>
</feature>
<keyword evidence="4" id="KW-1003">Cell membrane</keyword>
<dbReference type="CDD" id="cd06261">
    <property type="entry name" value="TM_PBP2"/>
    <property type="match status" value="1"/>
</dbReference>
<dbReference type="PROSITE" id="PS50928">
    <property type="entry name" value="ABC_TM1"/>
    <property type="match status" value="1"/>
</dbReference>
<feature type="transmembrane region" description="Helical" evidence="8">
    <location>
        <begin position="194"/>
        <end position="215"/>
    </location>
</feature>
<comment type="subcellular location">
    <subcellularLocation>
        <location evidence="1 8">Cell membrane</location>
        <topology evidence="1 8">Multi-pass membrane protein</topology>
    </subcellularLocation>
</comment>
<evidence type="ECO:0000256" key="4">
    <source>
        <dbReference type="ARBA" id="ARBA00022475"/>
    </source>
</evidence>
<evidence type="ECO:0000256" key="2">
    <source>
        <dbReference type="ARBA" id="ARBA00007069"/>
    </source>
</evidence>
<evidence type="ECO:0000256" key="8">
    <source>
        <dbReference type="RuleBase" id="RU363032"/>
    </source>
</evidence>
<dbReference type="Gene3D" id="1.10.3720.10">
    <property type="entry name" value="MetI-like"/>
    <property type="match status" value="1"/>
</dbReference>
<evidence type="ECO:0000256" key="7">
    <source>
        <dbReference type="ARBA" id="ARBA00023136"/>
    </source>
</evidence>
<dbReference type="NCBIfam" id="NF007044">
    <property type="entry name" value="PRK09497.1"/>
    <property type="match status" value="1"/>
</dbReference>
<keyword evidence="5 8" id="KW-0812">Transmembrane</keyword>
<proteinExistence type="inferred from homology"/>
<dbReference type="EMBL" id="CP051180">
    <property type="protein sequence ID" value="QIZ76594.1"/>
    <property type="molecule type" value="Genomic_DNA"/>
</dbReference>
<keyword evidence="7 8" id="KW-0472">Membrane</keyword>
<feature type="transmembrane region" description="Helical" evidence="8">
    <location>
        <begin position="152"/>
        <end position="173"/>
    </location>
</feature>
<evidence type="ECO:0000313" key="11">
    <source>
        <dbReference type="Proteomes" id="UP000501602"/>
    </source>
</evidence>
<dbReference type="SUPFAM" id="SSF161098">
    <property type="entry name" value="MetI-like"/>
    <property type="match status" value="1"/>
</dbReference>
<evidence type="ECO:0000256" key="3">
    <source>
        <dbReference type="ARBA" id="ARBA00022448"/>
    </source>
</evidence>
<feature type="domain" description="ABC transmembrane type-1" evidence="9">
    <location>
        <begin position="65"/>
        <end position="271"/>
    </location>
</feature>
<evidence type="ECO:0000256" key="5">
    <source>
        <dbReference type="ARBA" id="ARBA00022692"/>
    </source>
</evidence>
<dbReference type="InterPro" id="IPR000515">
    <property type="entry name" value="MetI-like"/>
</dbReference>
<evidence type="ECO:0000256" key="1">
    <source>
        <dbReference type="ARBA" id="ARBA00004651"/>
    </source>
</evidence>
<dbReference type="GO" id="GO:0005886">
    <property type="term" value="C:plasma membrane"/>
    <property type="evidence" value="ECO:0007669"/>
    <property type="project" value="UniProtKB-SubCell"/>
</dbReference>
<keyword evidence="3 8" id="KW-0813">Transport</keyword>
<dbReference type="Pfam" id="PF00528">
    <property type="entry name" value="BPD_transp_1"/>
    <property type="match status" value="1"/>
</dbReference>
<gene>
    <name evidence="10" type="primary">potB</name>
    <name evidence="10" type="ORF">HER31_06775</name>
</gene>
<accession>A0A6H1UC30</accession>
<comment type="similarity">
    <text evidence="2">Belongs to the binding-protein-dependent transport system permease family. CysTW subfamily.</text>
</comment>
<organism evidence="10 11">
    <name type="scientific">Ferrimonas lipolytica</name>
    <dbReference type="NCBI Taxonomy" id="2724191"/>
    <lineage>
        <taxon>Bacteria</taxon>
        <taxon>Pseudomonadati</taxon>
        <taxon>Pseudomonadota</taxon>
        <taxon>Gammaproteobacteria</taxon>
        <taxon>Alteromonadales</taxon>
        <taxon>Ferrimonadaceae</taxon>
        <taxon>Ferrimonas</taxon>
    </lineage>
</organism>
<feature type="transmembrane region" description="Helical" evidence="8">
    <location>
        <begin position="12"/>
        <end position="36"/>
    </location>
</feature>
<feature type="transmembrane region" description="Helical" evidence="8">
    <location>
        <begin position="69"/>
        <end position="90"/>
    </location>
</feature>
<keyword evidence="6 8" id="KW-1133">Transmembrane helix</keyword>
<sequence>MKARDQFKWVSLGLLTTWLVLFVLFPNLMVVAVSFLTSDVKEMIRPEFSLDSYAKLIDPLYAKVLLHSIYLAGVTTIICLLVGYPAAWLISTCSKRVQGLLLFLIVVPFWTNSLIRTYAMKVILGNRGIINKGLMELGIIDSPIRMMYTETAVIIALVYILLPFMILPLFSAIEKMPNTYLEAARDLGSTKLNTFRTVVWPLTLPGVISGCLLVFLPALGMFYIADLLGGAGNLLIGNIIRDQILVARNWPFGAALSVSLIAIMGLLMWAYHRANTSVKEAKA</sequence>
<dbReference type="AlphaFoldDB" id="A0A6H1UC30"/>
<dbReference type="InterPro" id="IPR035906">
    <property type="entry name" value="MetI-like_sf"/>
</dbReference>
<dbReference type="RefSeq" id="WP_168659856.1">
    <property type="nucleotide sequence ID" value="NZ_CP051180.1"/>
</dbReference>
<protein>
    <submittedName>
        <fullName evidence="10">Spermidine/putrescine ABC transporter permease PotB</fullName>
    </submittedName>
</protein>
<evidence type="ECO:0000313" key="10">
    <source>
        <dbReference type="EMBL" id="QIZ76594.1"/>
    </source>
</evidence>
<reference evidence="10 11" key="1">
    <citation type="submission" date="2020-04" db="EMBL/GenBank/DDBJ databases">
        <title>Ferrimonas sp. S7 isolated from sea water.</title>
        <authorList>
            <person name="Bae S.S."/>
            <person name="Baek K."/>
        </authorList>
    </citation>
    <scope>NUCLEOTIDE SEQUENCE [LARGE SCALE GENOMIC DNA]</scope>
    <source>
        <strain evidence="10 11">S7</strain>
    </source>
</reference>
<dbReference type="PANTHER" id="PTHR42929">
    <property type="entry name" value="INNER MEMBRANE ABC TRANSPORTER PERMEASE PROTEIN YDCU-RELATED-RELATED"/>
    <property type="match status" value="1"/>
</dbReference>
<dbReference type="KEGG" id="fes:HER31_06775"/>
<dbReference type="Proteomes" id="UP000501602">
    <property type="component" value="Chromosome"/>
</dbReference>
<dbReference type="GO" id="GO:0055085">
    <property type="term" value="P:transmembrane transport"/>
    <property type="evidence" value="ECO:0007669"/>
    <property type="project" value="InterPro"/>
</dbReference>
<feature type="transmembrane region" description="Helical" evidence="8">
    <location>
        <begin position="97"/>
        <end position="115"/>
    </location>
</feature>
<name>A0A6H1UC30_9GAMM</name>
<dbReference type="PANTHER" id="PTHR42929:SF1">
    <property type="entry name" value="INNER MEMBRANE ABC TRANSPORTER PERMEASE PROTEIN YDCU-RELATED"/>
    <property type="match status" value="1"/>
</dbReference>
<keyword evidence="11" id="KW-1185">Reference proteome</keyword>
<evidence type="ECO:0000259" key="9">
    <source>
        <dbReference type="PROSITE" id="PS50928"/>
    </source>
</evidence>